<accession>A0AAV4P7X8</accession>
<sequence>MHSLIFEQPAQALHLQRDQLFIYDDRPTHVRFAQWYMRQSTRNVDFPVYVLFLDEATFKKMGWRIEFVQCSFEVWKKNPML</sequence>
<proteinExistence type="predicted"/>
<protein>
    <submittedName>
        <fullName evidence="1">Uncharacterized protein</fullName>
    </submittedName>
</protein>
<dbReference type="Proteomes" id="UP001054945">
    <property type="component" value="Unassembled WGS sequence"/>
</dbReference>
<organism evidence="1 2">
    <name type="scientific">Caerostris extrusa</name>
    <name type="common">Bark spider</name>
    <name type="synonym">Caerostris bankana</name>
    <dbReference type="NCBI Taxonomy" id="172846"/>
    <lineage>
        <taxon>Eukaryota</taxon>
        <taxon>Metazoa</taxon>
        <taxon>Ecdysozoa</taxon>
        <taxon>Arthropoda</taxon>
        <taxon>Chelicerata</taxon>
        <taxon>Arachnida</taxon>
        <taxon>Araneae</taxon>
        <taxon>Araneomorphae</taxon>
        <taxon>Entelegynae</taxon>
        <taxon>Araneoidea</taxon>
        <taxon>Araneidae</taxon>
        <taxon>Caerostris</taxon>
    </lineage>
</organism>
<dbReference type="EMBL" id="BPLR01004258">
    <property type="protein sequence ID" value="GIX93512.1"/>
    <property type="molecule type" value="Genomic_DNA"/>
</dbReference>
<gene>
    <name evidence="1" type="ORF">CEXT_240661</name>
</gene>
<keyword evidence="2" id="KW-1185">Reference proteome</keyword>
<name>A0AAV4P7X8_CAEEX</name>
<reference evidence="1 2" key="1">
    <citation type="submission" date="2021-06" db="EMBL/GenBank/DDBJ databases">
        <title>Caerostris extrusa draft genome.</title>
        <authorList>
            <person name="Kono N."/>
            <person name="Arakawa K."/>
        </authorList>
    </citation>
    <scope>NUCLEOTIDE SEQUENCE [LARGE SCALE GENOMIC DNA]</scope>
</reference>
<dbReference type="AlphaFoldDB" id="A0AAV4P7X8"/>
<evidence type="ECO:0000313" key="1">
    <source>
        <dbReference type="EMBL" id="GIX93512.1"/>
    </source>
</evidence>
<evidence type="ECO:0000313" key="2">
    <source>
        <dbReference type="Proteomes" id="UP001054945"/>
    </source>
</evidence>
<comment type="caution">
    <text evidence="1">The sequence shown here is derived from an EMBL/GenBank/DDBJ whole genome shotgun (WGS) entry which is preliminary data.</text>
</comment>